<evidence type="ECO:0000259" key="2">
    <source>
        <dbReference type="Pfam" id="PF03795"/>
    </source>
</evidence>
<dbReference type="Proteomes" id="UP001629249">
    <property type="component" value="Unassembled WGS sequence"/>
</dbReference>
<dbReference type="InterPro" id="IPR005545">
    <property type="entry name" value="YCII"/>
</dbReference>
<protein>
    <submittedName>
        <fullName evidence="3">YciI family protein</fullName>
    </submittedName>
</protein>
<dbReference type="InterPro" id="IPR011008">
    <property type="entry name" value="Dimeric_a/b-barrel"/>
</dbReference>
<comment type="caution">
    <text evidence="3">The sequence shown here is derived from an EMBL/GenBank/DDBJ whole genome shotgun (WGS) entry which is preliminary data.</text>
</comment>
<feature type="domain" description="YCII-related" evidence="2">
    <location>
        <begin position="1"/>
        <end position="86"/>
    </location>
</feature>
<evidence type="ECO:0000313" key="4">
    <source>
        <dbReference type="Proteomes" id="UP001629249"/>
    </source>
</evidence>
<dbReference type="PANTHER" id="PTHR33606:SF3">
    <property type="entry name" value="PROTEIN YCII"/>
    <property type="match status" value="1"/>
</dbReference>
<dbReference type="InterPro" id="IPR051807">
    <property type="entry name" value="Sec-metab_biosynth-assoc"/>
</dbReference>
<evidence type="ECO:0000313" key="3">
    <source>
        <dbReference type="EMBL" id="MFL9887474.1"/>
    </source>
</evidence>
<keyword evidence="4" id="KW-1185">Reference proteome</keyword>
<sequence length="107" mass="11883">MSFLIHCLYRPGGAADRLPIRRAHIHYMLDWLPVTVFGSAILSADGTQAAGMVVALDVDSETEVRRFIASEPYCSAGLFDTITVNPLVQMTPPYTRAVLERELEKCQ</sequence>
<dbReference type="EMBL" id="JAQQFN010000028">
    <property type="protein sequence ID" value="MFL9887474.1"/>
    <property type="molecule type" value="Genomic_DNA"/>
</dbReference>
<dbReference type="RefSeq" id="WP_167531045.1">
    <property type="nucleotide sequence ID" value="NZ_JAQQFH010000030.1"/>
</dbReference>
<dbReference type="Gene3D" id="3.30.70.1060">
    <property type="entry name" value="Dimeric alpha+beta barrel"/>
    <property type="match status" value="1"/>
</dbReference>
<name>A0ABW8ZZ76_9BURK</name>
<gene>
    <name evidence="3" type="ORF">PQR66_30880</name>
</gene>
<evidence type="ECO:0000256" key="1">
    <source>
        <dbReference type="ARBA" id="ARBA00007689"/>
    </source>
</evidence>
<dbReference type="SUPFAM" id="SSF54909">
    <property type="entry name" value="Dimeric alpha+beta barrel"/>
    <property type="match status" value="1"/>
</dbReference>
<reference evidence="3 4" key="1">
    <citation type="journal article" date="2024" name="Chem. Sci.">
        <title>Discovery of megapolipeptins by genome mining of a Burkholderiales bacteria collection.</title>
        <authorList>
            <person name="Paulo B.S."/>
            <person name="Recchia M.J.J."/>
            <person name="Lee S."/>
            <person name="Fergusson C.H."/>
            <person name="Romanowski S.B."/>
            <person name="Hernandez A."/>
            <person name="Krull N."/>
            <person name="Liu D.Y."/>
            <person name="Cavanagh H."/>
            <person name="Bos A."/>
            <person name="Gray C.A."/>
            <person name="Murphy B.T."/>
            <person name="Linington R.G."/>
            <person name="Eustaquio A.S."/>
        </authorList>
    </citation>
    <scope>NUCLEOTIDE SEQUENCE [LARGE SCALE GENOMIC DNA]</scope>
    <source>
        <strain evidence="3 4">RL16-012-BIC-B</strain>
    </source>
</reference>
<dbReference type="Pfam" id="PF03795">
    <property type="entry name" value="YCII"/>
    <property type="match status" value="1"/>
</dbReference>
<comment type="similarity">
    <text evidence="1">Belongs to the YciI family.</text>
</comment>
<proteinExistence type="inferred from homology"/>
<accession>A0ABW8ZZ76</accession>
<dbReference type="PANTHER" id="PTHR33606">
    <property type="entry name" value="PROTEIN YCII"/>
    <property type="match status" value="1"/>
</dbReference>
<organism evidence="3 4">
    <name type="scientific">Paraburkholderia agricolaris</name>
    <dbReference type="NCBI Taxonomy" id="2152888"/>
    <lineage>
        <taxon>Bacteria</taxon>
        <taxon>Pseudomonadati</taxon>
        <taxon>Pseudomonadota</taxon>
        <taxon>Betaproteobacteria</taxon>
        <taxon>Burkholderiales</taxon>
        <taxon>Burkholderiaceae</taxon>
        <taxon>Paraburkholderia</taxon>
    </lineage>
</organism>